<evidence type="ECO:0008006" key="3">
    <source>
        <dbReference type="Google" id="ProtNLM"/>
    </source>
</evidence>
<organism evidence="1 2">
    <name type="scientific">Roseisalinus antarcticus</name>
    <dbReference type="NCBI Taxonomy" id="254357"/>
    <lineage>
        <taxon>Bacteria</taxon>
        <taxon>Pseudomonadati</taxon>
        <taxon>Pseudomonadota</taxon>
        <taxon>Alphaproteobacteria</taxon>
        <taxon>Rhodobacterales</taxon>
        <taxon>Roseobacteraceae</taxon>
        <taxon>Roseisalinus</taxon>
    </lineage>
</organism>
<evidence type="ECO:0000313" key="2">
    <source>
        <dbReference type="Proteomes" id="UP000193900"/>
    </source>
</evidence>
<dbReference type="Pfam" id="PF11102">
    <property type="entry name" value="YjbF"/>
    <property type="match status" value="1"/>
</dbReference>
<name>A0A1Y5TN82_9RHOB</name>
<dbReference type="Proteomes" id="UP000193900">
    <property type="component" value="Unassembled WGS sequence"/>
</dbReference>
<dbReference type="InterPro" id="IPR021308">
    <property type="entry name" value="GfcB"/>
</dbReference>
<protein>
    <recommendedName>
        <fullName evidence="3">Group 4 capsule polysaccharide lipoprotein gfcB, YjbF</fullName>
    </recommendedName>
</protein>
<dbReference type="AlphaFoldDB" id="A0A1Y5TN82"/>
<dbReference type="InterPro" id="IPR023373">
    <property type="entry name" value="YmcC_sf"/>
</dbReference>
<keyword evidence="2" id="KW-1185">Reference proteome</keyword>
<evidence type="ECO:0000313" key="1">
    <source>
        <dbReference type="EMBL" id="SLN66108.1"/>
    </source>
</evidence>
<dbReference type="Gene3D" id="2.40.360.10">
    <property type="entry name" value="YmcC-like"/>
    <property type="match status" value="1"/>
</dbReference>
<dbReference type="SUPFAM" id="SSF159270">
    <property type="entry name" value="YmcC-like"/>
    <property type="match status" value="1"/>
</dbReference>
<proteinExistence type="predicted"/>
<gene>
    <name evidence="1" type="ORF">ROA7023_03130</name>
</gene>
<reference evidence="1 2" key="1">
    <citation type="submission" date="2017-03" db="EMBL/GenBank/DDBJ databases">
        <authorList>
            <person name="Afonso C.L."/>
            <person name="Miller P.J."/>
            <person name="Scott M.A."/>
            <person name="Spackman E."/>
            <person name="Goraichik I."/>
            <person name="Dimitrov K.M."/>
            <person name="Suarez D.L."/>
            <person name="Swayne D.E."/>
        </authorList>
    </citation>
    <scope>NUCLEOTIDE SEQUENCE [LARGE SCALE GENOMIC DNA]</scope>
    <source>
        <strain evidence="1 2">CECT 7023</strain>
    </source>
</reference>
<sequence>MALLVLAGCGAGGAGNAPGGPAAGILARALPELGASVGADPRYQALVRGGAKPLQVGLVERDAQLIVALESEMNGIETYRSFEGVGFAFRRGMLVSVRGVVGNLMAADVSQSLALVQARRPGVSTRFHSYLTGNDETETRTYRCVIEDRGPREIQVGTAMRQTRLMAESCASLTDTFDNLYWVEASGGALLQTRQWMGPDDGAMSTRVVPR</sequence>
<accession>A0A1Y5TN82</accession>
<dbReference type="EMBL" id="FWFZ01000018">
    <property type="protein sequence ID" value="SLN66108.1"/>
    <property type="molecule type" value="Genomic_DNA"/>
</dbReference>